<dbReference type="InterPro" id="IPR052077">
    <property type="entry name" value="CcrZ_PhaseVar_Mediator"/>
</dbReference>
<gene>
    <name evidence="2" type="ORF">JEQ17_21540</name>
</gene>
<name>A0A7T7L5Q0_9ACTN</name>
<evidence type="ECO:0000313" key="2">
    <source>
        <dbReference type="EMBL" id="QQM46834.1"/>
    </source>
</evidence>
<protein>
    <submittedName>
        <fullName evidence="2">Aminoglycoside phosphotransferase family protein</fullName>
    </submittedName>
</protein>
<dbReference type="RefSeq" id="WP_200401638.1">
    <property type="nucleotide sequence ID" value="NZ_CP066831.1"/>
</dbReference>
<dbReference type="PANTHER" id="PTHR40086:SF1">
    <property type="entry name" value="CELL CYCLE REGULATOR CCRZ"/>
    <property type="match status" value="1"/>
</dbReference>
<evidence type="ECO:0000313" key="3">
    <source>
        <dbReference type="Proteomes" id="UP000595636"/>
    </source>
</evidence>
<reference evidence="2 3" key="1">
    <citation type="submission" date="2020-12" db="EMBL/GenBank/DDBJ databases">
        <title>A novel species.</title>
        <authorList>
            <person name="Li K."/>
        </authorList>
    </citation>
    <scope>NUCLEOTIDE SEQUENCE [LARGE SCALE GENOMIC DNA]</scope>
    <source>
        <strain evidence="2 3">ZYC-3</strain>
    </source>
</reference>
<dbReference type="PANTHER" id="PTHR40086">
    <property type="entry name" value="PHOSPHOTRANSFERASE YTMP-RELATED"/>
    <property type="match status" value="1"/>
</dbReference>
<evidence type="ECO:0000259" key="1">
    <source>
        <dbReference type="Pfam" id="PF01636"/>
    </source>
</evidence>
<accession>A0A7T7L5Q0</accession>
<dbReference type="AlphaFoldDB" id="A0A7T7L5Q0"/>
<dbReference type="Pfam" id="PF01636">
    <property type="entry name" value="APH"/>
    <property type="match status" value="2"/>
</dbReference>
<feature type="domain" description="Aminoglycoside phosphotransferase" evidence="1">
    <location>
        <begin position="407"/>
        <end position="618"/>
    </location>
</feature>
<dbReference type="SUPFAM" id="SSF56112">
    <property type="entry name" value="Protein kinase-like (PK-like)"/>
    <property type="match status" value="2"/>
</dbReference>
<dbReference type="Proteomes" id="UP000595636">
    <property type="component" value="Chromosome"/>
</dbReference>
<organism evidence="2 3">
    <name type="scientific">Streptomyces liliifuscus</name>
    <dbReference type="NCBI Taxonomy" id="2797636"/>
    <lineage>
        <taxon>Bacteria</taxon>
        <taxon>Bacillati</taxon>
        <taxon>Actinomycetota</taxon>
        <taxon>Actinomycetes</taxon>
        <taxon>Kitasatosporales</taxon>
        <taxon>Streptomycetaceae</taxon>
        <taxon>Streptomyces</taxon>
    </lineage>
</organism>
<keyword evidence="3" id="KW-1185">Reference proteome</keyword>
<dbReference type="Gene3D" id="3.90.1200.10">
    <property type="match status" value="2"/>
</dbReference>
<dbReference type="KEGG" id="slf:JEQ17_21540"/>
<dbReference type="GO" id="GO:0016740">
    <property type="term" value="F:transferase activity"/>
    <property type="evidence" value="ECO:0007669"/>
    <property type="project" value="UniProtKB-KW"/>
</dbReference>
<sequence>MQSGLMSGGHHNRNYVLPLTEAMARHVNCDPGTSVTVRMPRPEALPVVIRTWREADILDAIEGTLPHVPRCLRRRGETAVHSYVEGLPLSMACPNGKRVDSMLVEAMTGLLAQMSRVRREALPPLPDGWPRSDKDSQGFLRTLARLADRQIRQPNWHEFGGLFAALGVPEDALIRLADRVPAMARRPYSLLHTDLHRDNVIVTYRGEPPLICVDWELATYGDPLHDLATHLVRMQYPKDQWDDVVESWANAMQGVRPTAVAGLGQDLGHYVAFERAQSLYPDVMRAAKSLKVSLDQKYLEMATQAVRRALEAAAEPLGLVTVPDEAEIERVLHRWQLSRNEWCQDRQAVTTINWQPDGRLLEASDFPHTAVLDALRAEGAAPAAHVFKGTAHLNTVVRVPGVEIPVMVRRKVAAVSRREPTFLSEHAVLRAIEESGAAVAAPRVLALGTSHAQDPFAIHTYVGPHDSGQAPSHPVHGLLPHEADGLVDQLWALAYVDYGPLDPTADAVGFFDWLRELLVRLVDELPKETQQLARVLGLPNAGRLQEILARHHMTPRQAALLHGDLNPWNLVRRNDKLALTIIDWEMAMVGDPLYDLVRHMHLTPTRPEIRVRMFQRWSKALPVTHTKDWERDWHLYRWMENIRSAYVDLDRMVTGASLDAPNVSRAVDTYGMTLRAAKGSLGLPLRELSNPYLARALPDGDHGSTRQVGLSAGR</sequence>
<dbReference type="InterPro" id="IPR002575">
    <property type="entry name" value="Aminoglycoside_PTrfase"/>
</dbReference>
<dbReference type="InterPro" id="IPR011009">
    <property type="entry name" value="Kinase-like_dom_sf"/>
</dbReference>
<dbReference type="EMBL" id="CP066831">
    <property type="protein sequence ID" value="QQM46834.1"/>
    <property type="molecule type" value="Genomic_DNA"/>
</dbReference>
<proteinExistence type="predicted"/>
<keyword evidence="2" id="KW-0808">Transferase</keyword>
<feature type="domain" description="Aminoglycoside phosphotransferase" evidence="1">
    <location>
        <begin position="34"/>
        <end position="251"/>
    </location>
</feature>